<dbReference type="EMBL" id="SMBK01000004">
    <property type="protein sequence ID" value="TCU38851.1"/>
    <property type="molecule type" value="Genomic_DNA"/>
</dbReference>
<evidence type="ECO:0000313" key="2">
    <source>
        <dbReference type="Proteomes" id="UP000295507"/>
    </source>
</evidence>
<accession>A0A4R3RTJ4</accession>
<evidence type="ECO:0000313" key="1">
    <source>
        <dbReference type="EMBL" id="TCU38851.1"/>
    </source>
</evidence>
<proteinExistence type="predicted"/>
<sequence length="32" mass="3465">METAGATGEIVFSIVLTDVARDCVRRANIRSL</sequence>
<organism evidence="1 2">
    <name type="scientific">Rhizobium azibense</name>
    <dbReference type="NCBI Taxonomy" id="1136135"/>
    <lineage>
        <taxon>Bacteria</taxon>
        <taxon>Pseudomonadati</taxon>
        <taxon>Pseudomonadota</taxon>
        <taxon>Alphaproteobacteria</taxon>
        <taxon>Hyphomicrobiales</taxon>
        <taxon>Rhizobiaceae</taxon>
        <taxon>Rhizobium/Agrobacterium group</taxon>
        <taxon>Rhizobium</taxon>
    </lineage>
</organism>
<reference evidence="1 2" key="1">
    <citation type="submission" date="2019-03" db="EMBL/GenBank/DDBJ databases">
        <title>Genomic Encyclopedia of Type Strains, Phase IV (KMG-V): Genome sequencing to study the core and pangenomes of soil and plant-associated prokaryotes.</title>
        <authorList>
            <person name="Whitman W."/>
        </authorList>
    </citation>
    <scope>NUCLEOTIDE SEQUENCE [LARGE SCALE GENOMIC DNA]</scope>
    <source>
        <strain evidence="1 2">IE4868</strain>
    </source>
</reference>
<comment type="caution">
    <text evidence="1">The sequence shown here is derived from an EMBL/GenBank/DDBJ whole genome shotgun (WGS) entry which is preliminary data.</text>
</comment>
<gene>
    <name evidence="1" type="ORF">EV129_104460</name>
</gene>
<name>A0A4R3RTJ4_9HYPH</name>
<dbReference type="Proteomes" id="UP000295507">
    <property type="component" value="Unassembled WGS sequence"/>
</dbReference>
<dbReference type="AlphaFoldDB" id="A0A4R3RTJ4"/>
<protein>
    <submittedName>
        <fullName evidence="1">Uncharacterized protein</fullName>
    </submittedName>
</protein>